<accession>Q702D8</accession>
<evidence type="ECO:0000313" key="1">
    <source>
        <dbReference type="EMBL" id="CAF28686.1"/>
    </source>
</evidence>
<dbReference type="EMBL" id="AJ627420">
    <property type="protein sequence ID" value="CAF28686.1"/>
    <property type="molecule type" value="Genomic_DNA"/>
</dbReference>
<protein>
    <submittedName>
        <fullName evidence="1">Uncharacterized protein</fullName>
    </submittedName>
</protein>
<sequence length="178" mass="20380">MSDPSIATESDSDEVKVRLKHNDWEVEITCKENKLKSVIENVLSGVDSTGIEIPGIANELVEIKLQIEELKSRLTSVESLTSTVGVNYGERRPSQRIGMTCRSLIDSLLSDNFFTEERQLGQIHEEISRRGYNYDRTAVSHSLTDMVRERTLVRVGTMRNYRYIQKEYISPDTNHQTL</sequence>
<reference evidence="1" key="1">
    <citation type="journal article" date="2004" name="Environ. Microbiol.">
        <title>Characterization of Large-Insert DNA Libraries from Soil for Environmental Genomic Studies of Archaea.</title>
        <authorList>
            <person name="Treusch A.H."/>
            <person name="Kletzin A."/>
            <person name="Raddatz G."/>
            <person name="Ochsenreiter T."/>
            <person name="Quaiser A."/>
            <person name="Meurer G."/>
            <person name="Schuster S.C."/>
            <person name="Schleper C."/>
        </authorList>
    </citation>
    <scope>NUCLEOTIDE SEQUENCE</scope>
</reference>
<name>Q702D8_9CREN</name>
<proteinExistence type="predicted"/>
<dbReference type="AlphaFoldDB" id="Q702D8"/>
<organism evidence="1">
    <name type="scientific">uncultured crenarchaeote</name>
    <dbReference type="NCBI Taxonomy" id="29281"/>
    <lineage>
        <taxon>Archaea</taxon>
        <taxon>Thermoproteota</taxon>
        <taxon>environmental samples</taxon>
    </lineage>
</organism>